<dbReference type="InterPro" id="IPR036291">
    <property type="entry name" value="NAD(P)-bd_dom_sf"/>
</dbReference>
<protein>
    <submittedName>
        <fullName evidence="5">Mannitol dehydrogenase family protein</fullName>
    </submittedName>
</protein>
<evidence type="ECO:0000256" key="2">
    <source>
        <dbReference type="ARBA" id="ARBA00048615"/>
    </source>
</evidence>
<dbReference type="InterPro" id="IPR013328">
    <property type="entry name" value="6PGD_dom2"/>
</dbReference>
<name>A0ABT4I687_9ACTO</name>
<feature type="domain" description="Mannitol dehydrogenase C-terminal" evidence="4">
    <location>
        <begin position="315"/>
        <end position="501"/>
    </location>
</feature>
<comment type="caution">
    <text evidence="5">The sequence shown here is derived from an EMBL/GenBank/DDBJ whole genome shotgun (WGS) entry which is preliminary data.</text>
</comment>
<comment type="catalytic activity">
    <reaction evidence="2">
        <text>D-mannitol 1-phosphate + NAD(+) = beta-D-fructose 6-phosphate + NADH + H(+)</text>
        <dbReference type="Rhea" id="RHEA:19661"/>
        <dbReference type="ChEBI" id="CHEBI:15378"/>
        <dbReference type="ChEBI" id="CHEBI:57540"/>
        <dbReference type="ChEBI" id="CHEBI:57634"/>
        <dbReference type="ChEBI" id="CHEBI:57945"/>
        <dbReference type="ChEBI" id="CHEBI:61381"/>
        <dbReference type="EC" id="1.1.1.17"/>
    </reaction>
</comment>
<evidence type="ECO:0000259" key="3">
    <source>
        <dbReference type="Pfam" id="PF01232"/>
    </source>
</evidence>
<proteinExistence type="predicted"/>
<keyword evidence="1" id="KW-0560">Oxidoreductase</keyword>
<dbReference type="InterPro" id="IPR013131">
    <property type="entry name" value="Mannitol_DH_N"/>
</dbReference>
<dbReference type="Gene3D" id="1.10.1040.10">
    <property type="entry name" value="N-(1-d-carboxylethyl)-l-norvaline Dehydrogenase, domain 2"/>
    <property type="match status" value="1"/>
</dbReference>
<dbReference type="PANTHER" id="PTHR43362:SF1">
    <property type="entry name" value="MANNITOL DEHYDROGENASE 2-RELATED"/>
    <property type="match status" value="1"/>
</dbReference>
<accession>A0ABT4I687</accession>
<dbReference type="SUPFAM" id="SSF48179">
    <property type="entry name" value="6-phosphogluconate dehydrogenase C-terminal domain-like"/>
    <property type="match status" value="1"/>
</dbReference>
<dbReference type="Pfam" id="PF08125">
    <property type="entry name" value="Mannitol_dh_C"/>
    <property type="match status" value="1"/>
</dbReference>
<dbReference type="RefSeq" id="WP_268916456.1">
    <property type="nucleotide sequence ID" value="NZ_JAPTMY010000002.1"/>
</dbReference>
<dbReference type="InterPro" id="IPR013118">
    <property type="entry name" value="Mannitol_DH_C"/>
</dbReference>
<evidence type="ECO:0000313" key="6">
    <source>
        <dbReference type="Proteomes" id="UP001072034"/>
    </source>
</evidence>
<dbReference type="Gene3D" id="3.40.50.720">
    <property type="entry name" value="NAD(P)-binding Rossmann-like Domain"/>
    <property type="match status" value="1"/>
</dbReference>
<keyword evidence="6" id="KW-1185">Reference proteome</keyword>
<organism evidence="5 6">
    <name type="scientific">Actinomyces israelii</name>
    <dbReference type="NCBI Taxonomy" id="1659"/>
    <lineage>
        <taxon>Bacteria</taxon>
        <taxon>Bacillati</taxon>
        <taxon>Actinomycetota</taxon>
        <taxon>Actinomycetes</taxon>
        <taxon>Actinomycetales</taxon>
        <taxon>Actinomycetaceae</taxon>
        <taxon>Actinomyces</taxon>
    </lineage>
</organism>
<evidence type="ECO:0000313" key="5">
    <source>
        <dbReference type="EMBL" id="MCZ0856740.1"/>
    </source>
</evidence>
<feature type="domain" description="Mannitol dehydrogenase N-terminal" evidence="3">
    <location>
        <begin position="39"/>
        <end position="299"/>
    </location>
</feature>
<sequence>MRLTIDGLRDGEALEAAGVVTPAFDVAAMQASGRERPRWLHIGPGNIFRVFLARIAEDLLASGRHWPIAVVAPRRPTGLDVQLAAHDLLTLSVTLRPDGSRDLRAVAGVSEGLAVSRPDDRARFLALAADPGVSLVSLTITEKGYAVADSAGDLQEAVTAASGPRARQGHTMALVASFLLARYEAGGAPITLLSCDNFSHNGDKLRDSVTTIARGWARAGSADGGFPAWIEDPSRVAFPISVIDKITPRPSEAVAEALTGLGFTDMGLQAPDRTPLAGFVNTEPTEYLIIEDAFAGERPPLEEAGAQIVAREVCDRFESMKVATCLNPLHTALAIAGCLLRMPTIDAEMRDPALAALVHRLGWEEGLPVVSDPGVVSPESFLTEVLQTRFTNPYLPDDPARIAMDTSQKMPIRFGQTLLRYRDRGLDMGGLRSIPLVIALWCRYLTGIADDGAPFEPSSDPLYDELHAHVAGIRLGEPVDARRALAPILSDPELFALDLTATPVAGSVEALFSRLISGPGAVRATLDKETLPQ</sequence>
<evidence type="ECO:0000256" key="1">
    <source>
        <dbReference type="ARBA" id="ARBA00023002"/>
    </source>
</evidence>
<dbReference type="InterPro" id="IPR008927">
    <property type="entry name" value="6-PGluconate_DH-like_C_sf"/>
</dbReference>
<dbReference type="Pfam" id="PF01232">
    <property type="entry name" value="Mannitol_dh"/>
    <property type="match status" value="1"/>
</dbReference>
<dbReference type="InterPro" id="IPR050988">
    <property type="entry name" value="Mannitol_DH/Oxidoreductase"/>
</dbReference>
<dbReference type="PANTHER" id="PTHR43362">
    <property type="entry name" value="MANNITOL DEHYDROGENASE DSF1-RELATED"/>
    <property type="match status" value="1"/>
</dbReference>
<dbReference type="EMBL" id="JAPTMY010000002">
    <property type="protein sequence ID" value="MCZ0856740.1"/>
    <property type="molecule type" value="Genomic_DNA"/>
</dbReference>
<evidence type="ECO:0000259" key="4">
    <source>
        <dbReference type="Pfam" id="PF08125"/>
    </source>
</evidence>
<dbReference type="SUPFAM" id="SSF51735">
    <property type="entry name" value="NAD(P)-binding Rossmann-fold domains"/>
    <property type="match status" value="1"/>
</dbReference>
<gene>
    <name evidence="5" type="ORF">OHJ16_01570</name>
</gene>
<reference evidence="5" key="1">
    <citation type="submission" date="2022-10" db="EMBL/GenBank/DDBJ databases">
        <title>Genome sequence of Actinomyces israelii ATCC 10048.</title>
        <authorList>
            <person name="Watt R.M."/>
            <person name="Tong W.M."/>
        </authorList>
    </citation>
    <scope>NUCLEOTIDE SEQUENCE</scope>
    <source>
        <strain evidence="5">ATCC 10048</strain>
    </source>
</reference>
<dbReference type="Proteomes" id="UP001072034">
    <property type="component" value="Unassembled WGS sequence"/>
</dbReference>